<name>A0A939NFG3_PRORE</name>
<protein>
    <submittedName>
        <fullName evidence="1">Uncharacterized protein</fullName>
    </submittedName>
</protein>
<dbReference type="AlphaFoldDB" id="A0A939NFG3"/>
<proteinExistence type="predicted"/>
<dbReference type="Proteomes" id="UP000664477">
    <property type="component" value="Unassembled WGS sequence"/>
</dbReference>
<gene>
    <name evidence="1" type="ORF">J4727_09430</name>
</gene>
<accession>A0A939NFG3</accession>
<organism evidence="1 2">
    <name type="scientific">Providencia rettgeri</name>
    <dbReference type="NCBI Taxonomy" id="587"/>
    <lineage>
        <taxon>Bacteria</taxon>
        <taxon>Pseudomonadati</taxon>
        <taxon>Pseudomonadota</taxon>
        <taxon>Gammaproteobacteria</taxon>
        <taxon>Enterobacterales</taxon>
        <taxon>Morganellaceae</taxon>
        <taxon>Providencia</taxon>
    </lineage>
</organism>
<evidence type="ECO:0000313" key="1">
    <source>
        <dbReference type="EMBL" id="MBO1916172.1"/>
    </source>
</evidence>
<dbReference type="EMBL" id="JAGETQ010000041">
    <property type="protein sequence ID" value="MBO1916172.1"/>
    <property type="molecule type" value="Genomic_DNA"/>
</dbReference>
<sequence>MKKSGSLAGDIKTSVGGGIAIRTIGIDDVVAPDEKFGVSLKLETSSNSTRERIPTMVMAKITEITLKFIKIRTLSFQTRC</sequence>
<comment type="caution">
    <text evidence="1">The sequence shown here is derived from an EMBL/GenBank/DDBJ whole genome shotgun (WGS) entry which is preliminary data.</text>
</comment>
<evidence type="ECO:0000313" key="2">
    <source>
        <dbReference type="Proteomes" id="UP000664477"/>
    </source>
</evidence>
<reference evidence="1" key="1">
    <citation type="submission" date="2021-03" db="EMBL/GenBank/DDBJ databases">
        <title>Molecular epidemiology and mechanisms of colistin and carbapenem resistance in Enterobacteriaceae from clinical isolates, the environment and porcine samples in Pretoria, South Africa.</title>
        <authorList>
            <person name="Bogoshi D."/>
            <person name="Mbelle N.M."/>
            <person name="Naidoo V."/>
            <person name="Osei Sekyere J."/>
        </authorList>
    </citation>
    <scope>NUCLEOTIDE SEQUENCE</scope>
    <source>
        <strain evidence="1">C052</strain>
    </source>
</reference>